<evidence type="ECO:0000256" key="7">
    <source>
        <dbReference type="ARBA" id="ARBA00022917"/>
    </source>
</evidence>
<dbReference type="Gene3D" id="2.40.30.10">
    <property type="entry name" value="Translation factors"/>
    <property type="match status" value="2"/>
</dbReference>
<dbReference type="InterPro" id="IPR044145">
    <property type="entry name" value="IF2_II"/>
</dbReference>
<dbReference type="InterPro" id="IPR036925">
    <property type="entry name" value="TIF_IF2_dom3_sf"/>
</dbReference>
<dbReference type="PROSITE" id="PS51722">
    <property type="entry name" value="G_TR_2"/>
    <property type="match status" value="1"/>
</dbReference>
<keyword evidence="6" id="KW-0547">Nucleotide-binding</keyword>
<protein>
    <recommendedName>
        <fullName evidence="3 9">Translation initiation factor IF-2</fullName>
    </recommendedName>
</protein>
<evidence type="ECO:0000256" key="10">
    <source>
        <dbReference type="RuleBase" id="RU000644"/>
    </source>
</evidence>
<dbReference type="FunFam" id="3.40.50.300:FF:000019">
    <property type="entry name" value="Translation initiation factor IF-2"/>
    <property type="match status" value="1"/>
</dbReference>
<comment type="caution">
    <text evidence="13">The sequence shown here is derived from an EMBL/GenBank/DDBJ whole genome shotgun (WGS) entry which is preliminary data.</text>
</comment>
<dbReference type="PANTHER" id="PTHR43381">
    <property type="entry name" value="TRANSLATION INITIATION FACTOR IF-2-RELATED"/>
    <property type="match status" value="1"/>
</dbReference>
<gene>
    <name evidence="13" type="primary">infB</name>
    <name evidence="13" type="ORF">HRJ53_00115</name>
</gene>
<dbReference type="PROSITE" id="PS01176">
    <property type="entry name" value="IF2"/>
    <property type="match status" value="1"/>
</dbReference>
<sequence length="609" mass="65175">AAAAVIAPPEPRPPREVTITEGITIRELAEKLDVRAKDLLKTLLDRGVFASINQALDVPTATTLAESFNGVVSVVSLEEEMVLEVAKEETKESLKPRPPVVTVMGHVDHGKTSLLDAIREADVAAGEAGGITQHIGAYKVLVNERSVVFVDTPGHEAFTRMRSRGAKVTDIVVLVVAADDGVMPQTKEAIDHAKAANVPIVVAINKIDKPEAQPERVKRQLSDLGLMPAEWGGDTEFVEVSAKQKKGIDKLLEIILLVADLRELKANPEAPASGTVLESRVDKGRGPVATVLVQNGTLNPGDFFICGSVFGKVRAMFDDRGRAAKSAPPSTPVEVLGLQGVPEAGDHFQVTDEAKARHIVEYRQSKQRDAAMARSSGGRITLDQLHEQLKAGEVKELPIVIKADVQGSVEVLSEMLPKLSTEQVKLKIIGSGVGAVTENDVLLASASGAIVIAFGVRPDRKAADLAQQEHVDIRTHNIIYEVSDEIKKAMEGLLEPVITETYLGRAEVRNTFRVKGAGTVAGCYVVDGILKRDAQVRVVRDGTVLYASKLSSLKRFKDDVNEVRTGFECGAGVANFNDIKVGDVLECFSVTKMSATEAAGQASAPSGKK</sequence>
<keyword evidence="14" id="KW-1185">Reference proteome</keyword>
<dbReference type="Pfam" id="PF04760">
    <property type="entry name" value="IF2_N"/>
    <property type="match status" value="1"/>
</dbReference>
<evidence type="ECO:0000256" key="9">
    <source>
        <dbReference type="NCBIfam" id="TIGR00487"/>
    </source>
</evidence>
<dbReference type="PANTHER" id="PTHR43381:SF5">
    <property type="entry name" value="TR-TYPE G DOMAIN-CONTAINING PROTEIN"/>
    <property type="match status" value="1"/>
</dbReference>
<evidence type="ECO:0000256" key="2">
    <source>
        <dbReference type="ARBA" id="ARBA00007733"/>
    </source>
</evidence>
<comment type="similarity">
    <text evidence="2 10">Belongs to the TRAFAC class translation factor GTPase superfamily. Classic translation factor GTPase family. IF-2 subfamily.</text>
</comment>
<feature type="domain" description="Tr-type G" evidence="12">
    <location>
        <begin position="96"/>
        <end position="265"/>
    </location>
</feature>
<comment type="function">
    <text evidence="10">One of the essential components for the initiation of protein synthesis. Protects formylmethionyl-tRNA from spontaneous hydrolysis and promotes its binding to the 30S ribosomal subunits. Also involved in the hydrolysis of GTP during the formation of the 70S ribosomal complex.</text>
</comment>
<dbReference type="NCBIfam" id="TIGR00231">
    <property type="entry name" value="small_GTP"/>
    <property type="match status" value="1"/>
</dbReference>
<dbReference type="EMBL" id="JACDQQ010000011">
    <property type="protein sequence ID" value="MBA0083377.1"/>
    <property type="molecule type" value="Genomic_DNA"/>
</dbReference>
<dbReference type="GO" id="GO:0003924">
    <property type="term" value="F:GTPase activity"/>
    <property type="evidence" value="ECO:0007669"/>
    <property type="project" value="InterPro"/>
</dbReference>
<dbReference type="CDD" id="cd03692">
    <property type="entry name" value="mtIF2_IVc"/>
    <property type="match status" value="1"/>
</dbReference>
<accession>A0A7V8NL44</accession>
<evidence type="ECO:0000313" key="14">
    <source>
        <dbReference type="Proteomes" id="UP000567293"/>
    </source>
</evidence>
<dbReference type="InterPro" id="IPR000178">
    <property type="entry name" value="TF_IF2_bacterial-like"/>
</dbReference>
<dbReference type="FunFam" id="3.40.50.10050:FF:000001">
    <property type="entry name" value="Translation initiation factor IF-2"/>
    <property type="match status" value="1"/>
</dbReference>
<dbReference type="InterPro" id="IPR005225">
    <property type="entry name" value="Small_GTP-bd"/>
</dbReference>
<organism evidence="13 14">
    <name type="scientific">Candidatus Acidiferrum panamense</name>
    <dbReference type="NCBI Taxonomy" id="2741543"/>
    <lineage>
        <taxon>Bacteria</taxon>
        <taxon>Pseudomonadati</taxon>
        <taxon>Acidobacteriota</taxon>
        <taxon>Terriglobia</taxon>
        <taxon>Candidatus Acidiferrales</taxon>
        <taxon>Candidatus Acidiferrum</taxon>
    </lineage>
</organism>
<dbReference type="SUPFAM" id="SSF50447">
    <property type="entry name" value="Translation proteins"/>
    <property type="match status" value="2"/>
</dbReference>
<dbReference type="InterPro" id="IPR023115">
    <property type="entry name" value="TIF_IF2_dom3"/>
</dbReference>
<dbReference type="Proteomes" id="UP000567293">
    <property type="component" value="Unassembled WGS sequence"/>
</dbReference>
<reference evidence="13" key="1">
    <citation type="submission" date="2020-06" db="EMBL/GenBank/DDBJ databases">
        <title>Legume-microbial interactions unlock mineral nutrients during tropical forest succession.</title>
        <authorList>
            <person name="Epihov D.Z."/>
        </authorList>
    </citation>
    <scope>NUCLEOTIDE SEQUENCE [LARGE SCALE GENOMIC DNA]</scope>
    <source>
        <strain evidence="13">Pan2503</strain>
    </source>
</reference>
<feature type="non-terminal residue" evidence="13">
    <location>
        <position position="1"/>
    </location>
</feature>
<dbReference type="InterPro" id="IPR015760">
    <property type="entry name" value="TIF_IF2"/>
</dbReference>
<dbReference type="Pfam" id="PF22042">
    <property type="entry name" value="EF-G_D2"/>
    <property type="match status" value="1"/>
</dbReference>
<dbReference type="InterPro" id="IPR006847">
    <property type="entry name" value="IF2_N"/>
</dbReference>
<evidence type="ECO:0000256" key="3">
    <source>
        <dbReference type="ARBA" id="ARBA00020675"/>
    </source>
</evidence>
<name>A0A7V8NL44_9BACT</name>
<evidence type="ECO:0000256" key="6">
    <source>
        <dbReference type="ARBA" id="ARBA00022741"/>
    </source>
</evidence>
<comment type="subcellular location">
    <subcellularLocation>
        <location evidence="1 11">Cytoplasm</location>
    </subcellularLocation>
</comment>
<dbReference type="SUPFAM" id="SSF52156">
    <property type="entry name" value="Initiation factor IF2/eIF5b, domain 3"/>
    <property type="match status" value="1"/>
</dbReference>
<dbReference type="CDD" id="cd03702">
    <property type="entry name" value="IF2_mtIF2_II"/>
    <property type="match status" value="1"/>
</dbReference>
<dbReference type="Gene3D" id="3.40.50.300">
    <property type="entry name" value="P-loop containing nucleotide triphosphate hydrolases"/>
    <property type="match status" value="1"/>
</dbReference>
<dbReference type="GO" id="GO:0003743">
    <property type="term" value="F:translation initiation factor activity"/>
    <property type="evidence" value="ECO:0007669"/>
    <property type="project" value="UniProtKB-UniRule"/>
</dbReference>
<evidence type="ECO:0000259" key="12">
    <source>
        <dbReference type="PROSITE" id="PS51722"/>
    </source>
</evidence>
<dbReference type="CDD" id="cd01887">
    <property type="entry name" value="IF2_eIF5B"/>
    <property type="match status" value="1"/>
</dbReference>
<dbReference type="InterPro" id="IPR004161">
    <property type="entry name" value="EFTu-like_2"/>
</dbReference>
<evidence type="ECO:0000256" key="4">
    <source>
        <dbReference type="ARBA" id="ARBA00022490"/>
    </source>
</evidence>
<keyword evidence="8" id="KW-0342">GTP-binding</keyword>
<dbReference type="NCBIfam" id="TIGR00487">
    <property type="entry name" value="IF-2"/>
    <property type="match status" value="1"/>
</dbReference>
<dbReference type="Pfam" id="PF11987">
    <property type="entry name" value="IF-2"/>
    <property type="match status" value="1"/>
</dbReference>
<evidence type="ECO:0000256" key="1">
    <source>
        <dbReference type="ARBA" id="ARBA00004496"/>
    </source>
</evidence>
<keyword evidence="4" id="KW-0963">Cytoplasm</keyword>
<evidence type="ECO:0000313" key="13">
    <source>
        <dbReference type="EMBL" id="MBA0083377.1"/>
    </source>
</evidence>
<dbReference type="InterPro" id="IPR009000">
    <property type="entry name" value="Transl_B-barrel_sf"/>
</dbReference>
<dbReference type="Gene3D" id="3.40.50.10050">
    <property type="entry name" value="Translation initiation factor IF- 2, domain 3"/>
    <property type="match status" value="1"/>
</dbReference>
<dbReference type="FunFam" id="2.40.30.10:FF:000007">
    <property type="entry name" value="Translation initiation factor IF-2"/>
    <property type="match status" value="1"/>
</dbReference>
<dbReference type="AlphaFoldDB" id="A0A7V8NL44"/>
<proteinExistence type="inferred from homology"/>
<dbReference type="InterPro" id="IPR053905">
    <property type="entry name" value="EF-G-like_DII"/>
</dbReference>
<dbReference type="InterPro" id="IPR000795">
    <property type="entry name" value="T_Tr_GTP-bd_dom"/>
</dbReference>
<dbReference type="FunFam" id="2.40.30.10:FF:000008">
    <property type="entry name" value="Translation initiation factor IF-2"/>
    <property type="match status" value="1"/>
</dbReference>
<dbReference type="Pfam" id="PF00009">
    <property type="entry name" value="GTP_EFTU"/>
    <property type="match status" value="1"/>
</dbReference>
<dbReference type="GO" id="GO:0005829">
    <property type="term" value="C:cytosol"/>
    <property type="evidence" value="ECO:0007669"/>
    <property type="project" value="TreeGrafter"/>
</dbReference>
<keyword evidence="5 10" id="KW-0396">Initiation factor</keyword>
<dbReference type="GO" id="GO:0005525">
    <property type="term" value="F:GTP binding"/>
    <property type="evidence" value="ECO:0007669"/>
    <property type="project" value="UniProtKB-KW"/>
</dbReference>
<evidence type="ECO:0000256" key="5">
    <source>
        <dbReference type="ARBA" id="ARBA00022540"/>
    </source>
</evidence>
<dbReference type="Pfam" id="PF03144">
    <property type="entry name" value="GTP_EFTU_D2"/>
    <property type="match status" value="1"/>
</dbReference>
<dbReference type="HAMAP" id="MF_00100_B">
    <property type="entry name" value="IF_2_B"/>
    <property type="match status" value="1"/>
</dbReference>
<dbReference type="SUPFAM" id="SSF52540">
    <property type="entry name" value="P-loop containing nucleoside triphosphate hydrolases"/>
    <property type="match status" value="1"/>
</dbReference>
<dbReference type="InterPro" id="IPR027417">
    <property type="entry name" value="P-loop_NTPase"/>
</dbReference>
<keyword evidence="7 10" id="KW-0648">Protein biosynthesis</keyword>
<evidence type="ECO:0000256" key="8">
    <source>
        <dbReference type="ARBA" id="ARBA00023134"/>
    </source>
</evidence>
<evidence type="ECO:0000256" key="11">
    <source>
        <dbReference type="RuleBase" id="RU000645"/>
    </source>
</evidence>